<organism evidence="3 4">
    <name type="scientific">Candidatus Nomurabacteria bacterium GW2011_GWA2_40_9</name>
    <dbReference type="NCBI Taxonomy" id="1618734"/>
    <lineage>
        <taxon>Bacteria</taxon>
        <taxon>Candidatus Nomuraibacteriota</taxon>
    </lineage>
</organism>
<keyword evidence="3" id="KW-0808">Transferase</keyword>
<evidence type="ECO:0000313" key="4">
    <source>
        <dbReference type="Proteomes" id="UP000034749"/>
    </source>
</evidence>
<accession>A0A0G0WUK6</accession>
<evidence type="ECO:0000256" key="1">
    <source>
        <dbReference type="ARBA" id="ARBA00010122"/>
    </source>
</evidence>
<dbReference type="SUPFAM" id="SSF53633">
    <property type="entry name" value="Carbamate kinase-like"/>
    <property type="match status" value="1"/>
</dbReference>
<dbReference type="GO" id="GO:0004072">
    <property type="term" value="F:aspartate kinase activity"/>
    <property type="evidence" value="ECO:0007669"/>
    <property type="project" value="TreeGrafter"/>
</dbReference>
<evidence type="ECO:0000313" key="3">
    <source>
        <dbReference type="EMBL" id="KKR79072.1"/>
    </source>
</evidence>
<dbReference type="GO" id="GO:0009090">
    <property type="term" value="P:homoserine biosynthetic process"/>
    <property type="evidence" value="ECO:0007669"/>
    <property type="project" value="TreeGrafter"/>
</dbReference>
<dbReference type="PANTHER" id="PTHR21499">
    <property type="entry name" value="ASPARTATE KINASE"/>
    <property type="match status" value="1"/>
</dbReference>
<dbReference type="CDD" id="cd04234">
    <property type="entry name" value="AAK_AK"/>
    <property type="match status" value="1"/>
</dbReference>
<gene>
    <name evidence="3" type="ORF">UU24_C0017G0008</name>
</gene>
<protein>
    <submittedName>
        <fullName evidence="3">Aspartokinase</fullName>
    </submittedName>
</protein>
<dbReference type="Pfam" id="PF00696">
    <property type="entry name" value="AA_kinase"/>
    <property type="match status" value="1"/>
</dbReference>
<dbReference type="Gene3D" id="3.40.1160.10">
    <property type="entry name" value="Acetylglutamate kinase-like"/>
    <property type="match status" value="2"/>
</dbReference>
<proteinExistence type="inferred from homology"/>
<dbReference type="Proteomes" id="UP000034749">
    <property type="component" value="Unassembled WGS sequence"/>
</dbReference>
<dbReference type="InterPro" id="IPR001048">
    <property type="entry name" value="Asp/Glu/Uridylate_kinase"/>
</dbReference>
<dbReference type="InterPro" id="IPR036393">
    <property type="entry name" value="AceGlu_kinase-like_sf"/>
</dbReference>
<dbReference type="PATRIC" id="fig|1618734.3.peg.440"/>
<dbReference type="GO" id="GO:0009089">
    <property type="term" value="P:lysine biosynthetic process via diaminopimelate"/>
    <property type="evidence" value="ECO:0007669"/>
    <property type="project" value="TreeGrafter"/>
</dbReference>
<keyword evidence="3" id="KW-0418">Kinase</keyword>
<name>A0A0G0WUK6_9BACT</name>
<dbReference type="PANTHER" id="PTHR21499:SF59">
    <property type="entry name" value="ASPARTOKINASE"/>
    <property type="match status" value="1"/>
</dbReference>
<dbReference type="AlphaFoldDB" id="A0A0G0WUK6"/>
<feature type="domain" description="Aspartate/glutamate/uridylate kinase" evidence="2">
    <location>
        <begin position="4"/>
        <end position="224"/>
    </location>
</feature>
<dbReference type="GO" id="GO:0005829">
    <property type="term" value="C:cytosol"/>
    <property type="evidence" value="ECO:0007669"/>
    <property type="project" value="TreeGrafter"/>
</dbReference>
<evidence type="ECO:0000259" key="2">
    <source>
        <dbReference type="Pfam" id="PF00696"/>
    </source>
</evidence>
<dbReference type="EMBL" id="LBZW01000017">
    <property type="protein sequence ID" value="KKR79072.1"/>
    <property type="molecule type" value="Genomic_DNA"/>
</dbReference>
<sequence length="244" mass="26687">MSKKIIINKFGGGILKKELIPFIEKRIKDQIRRGCSPVIVVSALPGITDDLLKTAHGKSSQMKDKIISAGERESAQILAKYLCDLEIPTQVMEAEEMIITDDNFGNANIIYKFSEKNIQKRLASLDKIPVIPGFIGKTKSGITTTLGRGGTDTTACFVGAALRADKVILWKDVDGVMSANPKIVKNAKTVPFVSYQEAEEAGKIIHSKAIQYVKMHNTPIEIASLVDPKKKTEVGMAPSFLNTK</sequence>
<comment type="similarity">
    <text evidence="1">Belongs to the aspartokinase family.</text>
</comment>
<comment type="caution">
    <text evidence="3">The sequence shown here is derived from an EMBL/GenBank/DDBJ whole genome shotgun (WGS) entry which is preliminary data.</text>
</comment>
<reference evidence="3 4" key="1">
    <citation type="journal article" date="2015" name="Nature">
        <title>rRNA introns, odd ribosomes, and small enigmatic genomes across a large radiation of phyla.</title>
        <authorList>
            <person name="Brown C.T."/>
            <person name="Hug L.A."/>
            <person name="Thomas B.C."/>
            <person name="Sharon I."/>
            <person name="Castelle C.J."/>
            <person name="Singh A."/>
            <person name="Wilkins M.J."/>
            <person name="Williams K.H."/>
            <person name="Banfield J.F."/>
        </authorList>
    </citation>
    <scope>NUCLEOTIDE SEQUENCE [LARGE SCALE GENOMIC DNA]</scope>
</reference>